<dbReference type="SUPFAM" id="SSF57903">
    <property type="entry name" value="FYVE/PHD zinc finger"/>
    <property type="match status" value="1"/>
</dbReference>
<feature type="region of interest" description="Disordered" evidence="4">
    <location>
        <begin position="522"/>
        <end position="559"/>
    </location>
</feature>
<dbReference type="SMART" id="SM00249">
    <property type="entry name" value="PHD"/>
    <property type="match status" value="1"/>
</dbReference>
<dbReference type="KEGG" id="cme:CYME_CMJ030C"/>
<keyword evidence="1" id="KW-0479">Metal-binding</keyword>
<name>M1URD1_CYAM1</name>
<accession>M1URD1</accession>
<dbReference type="InterPro" id="IPR013083">
    <property type="entry name" value="Znf_RING/FYVE/PHD"/>
</dbReference>
<proteinExistence type="predicted"/>
<feature type="domain" description="Zinc finger PHD-type" evidence="5">
    <location>
        <begin position="383"/>
        <end position="446"/>
    </location>
</feature>
<evidence type="ECO:0000313" key="7">
    <source>
        <dbReference type="Proteomes" id="UP000007014"/>
    </source>
</evidence>
<keyword evidence="7" id="KW-1185">Reference proteome</keyword>
<sequence>MDGASENASEPVQGHDTYQEPFMRSPGLTRGRMAGACASPASVGCDQAQVVFRAGSTRDTAHALPAQAYVLGSQDAPQQRLEHAERARTAEAARPSSAGPAFAWVIYQGQFRRFRVTSSLTAGQLLDEAQRFFVGPTTESDGAFSGVYGTPVSDWCLMDLQGTLIPRACLLISREGAKSATFESAAGGAPLDGLFPEEVLRNAQSLEAMGAGAGSGNEASALALWLWPVFHLVRSPAASQRRRLSSIRSAQLATCIASGTSLPTFGHPATAAAATAMDVQPSGASVTEPLRAAPAPVHFAPSPGDAEARAKPADDSSTETEADTDSDQGHASRFRSNDRRLVVVSPNESKTTRFEQTRMVMNDTSTSQQPRNTAEPRMTSLQACGICGQASGEMRFCILSSCRRAFHPSCMGAAEHAETPFLCDQHGCSVCGHQPTDYGYLCKMCTRCFCARHAPAGRRHEPFAIRHALEPGLRIGIITCAQCVHEHPLPEPASRLLEPDMVVLNAQGAPWVPPRVAMGPLTWTSTTPASGTRLPRASRRRASSTARQVPLPPAAPLRPEEEEAGPLLVMTMLDDGRRYVLGTRTRGLTGYDEAAGLSNNRFLQAAFLVLREAEWMRRRRVVEYSSRAETQGEGVSDQDRDRLSKARAALPARVEMDAREILRIARARGFNPTVSPEPHNTFSSQIYRNMKRRRESSPFRKADRGKFTLAPWVLDQLNWALPASTTEAGVRSVSGPVPRTQHGGGFEVAKTTDATQPDTPADASPGISVPLPVCVNEAAPIADANSTNPALDTPT</sequence>
<dbReference type="GeneID" id="16994105"/>
<organism evidence="6 7">
    <name type="scientific">Cyanidioschyzon merolae (strain NIES-3377 / 10D)</name>
    <name type="common">Unicellular red alga</name>
    <dbReference type="NCBI Taxonomy" id="280699"/>
    <lineage>
        <taxon>Eukaryota</taxon>
        <taxon>Rhodophyta</taxon>
        <taxon>Bangiophyceae</taxon>
        <taxon>Cyanidiales</taxon>
        <taxon>Cyanidiaceae</taxon>
        <taxon>Cyanidioschyzon</taxon>
    </lineage>
</organism>
<dbReference type="InterPro" id="IPR001965">
    <property type="entry name" value="Znf_PHD"/>
</dbReference>
<dbReference type="InterPro" id="IPR011011">
    <property type="entry name" value="Znf_FYVE_PHD"/>
</dbReference>
<feature type="compositionally biased region" description="Polar residues" evidence="4">
    <location>
        <begin position="1"/>
        <end position="10"/>
    </location>
</feature>
<feature type="compositionally biased region" description="Basic and acidic residues" evidence="4">
    <location>
        <begin position="327"/>
        <end position="339"/>
    </location>
</feature>
<keyword evidence="3" id="KW-0862">Zinc</keyword>
<dbReference type="Gramene" id="CMJ030CT">
    <property type="protein sequence ID" value="CMJ030CT"/>
    <property type="gene ID" value="CMJ030C"/>
</dbReference>
<feature type="compositionally biased region" description="Acidic residues" evidence="4">
    <location>
        <begin position="316"/>
        <end position="326"/>
    </location>
</feature>
<protein>
    <recommendedName>
        <fullName evidence="5">Zinc finger PHD-type domain-containing protein</fullName>
    </recommendedName>
</protein>
<feature type="region of interest" description="Disordered" evidence="4">
    <location>
        <begin position="1"/>
        <end position="26"/>
    </location>
</feature>
<dbReference type="AlphaFoldDB" id="M1URD1"/>
<evidence type="ECO:0000256" key="3">
    <source>
        <dbReference type="ARBA" id="ARBA00022833"/>
    </source>
</evidence>
<evidence type="ECO:0000256" key="4">
    <source>
        <dbReference type="SAM" id="MobiDB-lite"/>
    </source>
</evidence>
<dbReference type="OrthoDB" id="10550692at2759"/>
<dbReference type="EMBL" id="AP006492">
    <property type="protein sequence ID" value="BAM80176.1"/>
    <property type="molecule type" value="Genomic_DNA"/>
</dbReference>
<evidence type="ECO:0000313" key="6">
    <source>
        <dbReference type="EMBL" id="BAM80176.1"/>
    </source>
</evidence>
<keyword evidence="2" id="KW-0863">Zinc-finger</keyword>
<dbReference type="Gene3D" id="3.30.40.10">
    <property type="entry name" value="Zinc/RING finger domain, C3HC4 (zinc finger)"/>
    <property type="match status" value="1"/>
</dbReference>
<dbReference type="HOGENOM" id="CLU_353516_0_0_1"/>
<reference evidence="6 7" key="2">
    <citation type="journal article" date="2007" name="BMC Biol.">
        <title>A 100%-complete sequence reveals unusually simple genomic features in the hot-spring red alga Cyanidioschyzon merolae.</title>
        <authorList>
            <person name="Nozaki H."/>
            <person name="Takano H."/>
            <person name="Misumi O."/>
            <person name="Terasawa K."/>
            <person name="Matsuzaki M."/>
            <person name="Maruyama S."/>
            <person name="Nishida K."/>
            <person name="Yagisawa F."/>
            <person name="Yoshida Y."/>
            <person name="Fujiwara T."/>
            <person name="Takio S."/>
            <person name="Tamura K."/>
            <person name="Chung S.J."/>
            <person name="Nakamura S."/>
            <person name="Kuroiwa H."/>
            <person name="Tanaka K."/>
            <person name="Sato N."/>
            <person name="Kuroiwa T."/>
        </authorList>
    </citation>
    <scope>NUCLEOTIDE SEQUENCE [LARGE SCALE GENOMIC DNA]</scope>
    <source>
        <strain evidence="6 7">10D</strain>
    </source>
</reference>
<feature type="region of interest" description="Disordered" evidence="4">
    <location>
        <begin position="292"/>
        <end position="339"/>
    </location>
</feature>
<evidence type="ECO:0000256" key="2">
    <source>
        <dbReference type="ARBA" id="ARBA00022771"/>
    </source>
</evidence>
<evidence type="ECO:0000259" key="5">
    <source>
        <dbReference type="SMART" id="SM00249"/>
    </source>
</evidence>
<dbReference type="CDD" id="cd15566">
    <property type="entry name" value="PHD3_NSD"/>
    <property type="match status" value="1"/>
</dbReference>
<dbReference type="Proteomes" id="UP000007014">
    <property type="component" value="Chromosome 10"/>
</dbReference>
<dbReference type="RefSeq" id="XP_005534783.1">
    <property type="nucleotide sequence ID" value="XM_005534726.1"/>
</dbReference>
<gene>
    <name evidence="6" type="ORF">CYME_CMJ030C</name>
</gene>
<evidence type="ECO:0000256" key="1">
    <source>
        <dbReference type="ARBA" id="ARBA00022723"/>
    </source>
</evidence>
<dbReference type="GO" id="GO:0008270">
    <property type="term" value="F:zinc ion binding"/>
    <property type="evidence" value="ECO:0007669"/>
    <property type="project" value="UniProtKB-KW"/>
</dbReference>
<reference evidence="6 7" key="1">
    <citation type="journal article" date="2004" name="Nature">
        <title>Genome sequence of the ultrasmall unicellular red alga Cyanidioschyzon merolae 10D.</title>
        <authorList>
            <person name="Matsuzaki M."/>
            <person name="Misumi O."/>
            <person name="Shin-i T."/>
            <person name="Maruyama S."/>
            <person name="Takahara M."/>
            <person name="Miyagishima S."/>
            <person name="Mori T."/>
            <person name="Nishida K."/>
            <person name="Yagisawa F."/>
            <person name="Nishida K."/>
            <person name="Yoshida Y."/>
            <person name="Nishimura Y."/>
            <person name="Nakao S."/>
            <person name="Kobayashi T."/>
            <person name="Momoyama Y."/>
            <person name="Higashiyama T."/>
            <person name="Minoda A."/>
            <person name="Sano M."/>
            <person name="Nomoto H."/>
            <person name="Oishi K."/>
            <person name="Hayashi H."/>
            <person name="Ohta F."/>
            <person name="Nishizaka S."/>
            <person name="Haga S."/>
            <person name="Miura S."/>
            <person name="Morishita T."/>
            <person name="Kabeya Y."/>
            <person name="Terasawa K."/>
            <person name="Suzuki Y."/>
            <person name="Ishii Y."/>
            <person name="Asakawa S."/>
            <person name="Takano H."/>
            <person name="Ohta N."/>
            <person name="Kuroiwa H."/>
            <person name="Tanaka K."/>
            <person name="Shimizu N."/>
            <person name="Sugano S."/>
            <person name="Sato N."/>
            <person name="Nozaki H."/>
            <person name="Ogasawara N."/>
            <person name="Kohara Y."/>
            <person name="Kuroiwa T."/>
        </authorList>
    </citation>
    <scope>NUCLEOTIDE SEQUENCE [LARGE SCALE GENOMIC DNA]</scope>
    <source>
        <strain evidence="6 7">10D</strain>
    </source>
</reference>